<dbReference type="AlphaFoldDB" id="A0A842HHI1"/>
<keyword evidence="3" id="KW-1185">Reference proteome</keyword>
<protein>
    <recommendedName>
        <fullName evidence="4">Flagellar biosynthesis protein FlhF</fullName>
    </recommendedName>
</protein>
<dbReference type="RefSeq" id="WP_185675989.1">
    <property type="nucleotide sequence ID" value="NZ_JACHVB010000035.1"/>
</dbReference>
<accession>A0A842HHI1</accession>
<dbReference type="Gene3D" id="3.40.50.300">
    <property type="entry name" value="P-loop containing nucleotide triphosphate hydrolases"/>
    <property type="match status" value="1"/>
</dbReference>
<sequence>MSLAPIEENQKIRFVVRNAEEAVARLRERFGEEGEVLSVKQVRSSGLRSLLTAPQLEVIARRRPAAPSAPSLSRAETGPSAEASALEISREDADGRARRSEGETSPAIDRKPWMNGRRKTARSCRQFLEEAGFAPELLARLEGAPEWRSLQELSPEEGLPKAAAWLRRYAERVGRPRVPRVLAFIGGAGAGKTTAICKLLARDVFEKGIKPQVVRLEVDKPHLDNGLNLYADIFGVECLPSPADIDPQGQEPVYIDIPGFALQSEAEQGRIREVLDDFGITGRIFVQNAAYGPSVHKRFSEVGRLLNVTHQVYTHLDELVYFGDLWTPLLDIERPILFFSTGPNVAADYVDERFDYLLSKTFPL</sequence>
<comment type="caution">
    <text evidence="2">The sequence shown here is derived from an EMBL/GenBank/DDBJ whole genome shotgun (WGS) entry which is preliminary data.</text>
</comment>
<dbReference type="Proteomes" id="UP000546464">
    <property type="component" value="Unassembled WGS sequence"/>
</dbReference>
<evidence type="ECO:0000313" key="3">
    <source>
        <dbReference type="Proteomes" id="UP000546464"/>
    </source>
</evidence>
<name>A0A842HHI1_9BACT</name>
<evidence type="ECO:0000313" key="2">
    <source>
        <dbReference type="EMBL" id="MBC2595024.1"/>
    </source>
</evidence>
<evidence type="ECO:0000256" key="1">
    <source>
        <dbReference type="SAM" id="MobiDB-lite"/>
    </source>
</evidence>
<dbReference type="EMBL" id="JACHVB010000035">
    <property type="protein sequence ID" value="MBC2595024.1"/>
    <property type="molecule type" value="Genomic_DNA"/>
</dbReference>
<feature type="region of interest" description="Disordered" evidence="1">
    <location>
        <begin position="61"/>
        <end position="117"/>
    </location>
</feature>
<feature type="compositionally biased region" description="Basic and acidic residues" evidence="1">
    <location>
        <begin position="88"/>
        <end position="112"/>
    </location>
</feature>
<gene>
    <name evidence="2" type="ORF">H5P28_12220</name>
</gene>
<dbReference type="InterPro" id="IPR027417">
    <property type="entry name" value="P-loop_NTPase"/>
</dbReference>
<evidence type="ECO:0008006" key="4">
    <source>
        <dbReference type="Google" id="ProtNLM"/>
    </source>
</evidence>
<proteinExistence type="predicted"/>
<organism evidence="2 3">
    <name type="scientific">Ruficoccus amylovorans</name>
    <dbReference type="NCBI Taxonomy" id="1804625"/>
    <lineage>
        <taxon>Bacteria</taxon>
        <taxon>Pseudomonadati</taxon>
        <taxon>Verrucomicrobiota</taxon>
        <taxon>Opitutia</taxon>
        <taxon>Puniceicoccales</taxon>
        <taxon>Cerasicoccaceae</taxon>
        <taxon>Ruficoccus</taxon>
    </lineage>
</organism>
<feature type="compositionally biased region" description="Low complexity" evidence="1">
    <location>
        <begin position="65"/>
        <end position="75"/>
    </location>
</feature>
<reference evidence="2 3" key="1">
    <citation type="submission" date="2020-07" db="EMBL/GenBank/DDBJ databases">
        <authorList>
            <person name="Feng X."/>
        </authorList>
    </citation>
    <scope>NUCLEOTIDE SEQUENCE [LARGE SCALE GENOMIC DNA]</scope>
    <source>
        <strain evidence="2 3">JCM31066</strain>
    </source>
</reference>
<dbReference type="SUPFAM" id="SSF52540">
    <property type="entry name" value="P-loop containing nucleoside triphosphate hydrolases"/>
    <property type="match status" value="1"/>
</dbReference>